<dbReference type="SUPFAM" id="SSF50475">
    <property type="entry name" value="FMN-binding split barrel"/>
    <property type="match status" value="1"/>
</dbReference>
<evidence type="ECO:0000259" key="3">
    <source>
        <dbReference type="SMART" id="SM00903"/>
    </source>
</evidence>
<dbReference type="OrthoDB" id="2015405at2759"/>
<evidence type="ECO:0000256" key="2">
    <source>
        <dbReference type="SAM" id="MobiDB-lite"/>
    </source>
</evidence>
<gene>
    <name evidence="4" type="ORF">SODALDRAFT_320862</name>
</gene>
<name>A0A3N2PM03_SODAK</name>
<accession>A0A3N2PM03</accession>
<dbReference type="Pfam" id="PF01613">
    <property type="entry name" value="Flavin_Reduct"/>
    <property type="match status" value="1"/>
</dbReference>
<feature type="domain" description="Flavin reductase like" evidence="3">
    <location>
        <begin position="130"/>
        <end position="318"/>
    </location>
</feature>
<dbReference type="Proteomes" id="UP000272025">
    <property type="component" value="Unassembled WGS sequence"/>
</dbReference>
<organism evidence="4 5">
    <name type="scientific">Sodiomyces alkalinus (strain CBS 110278 / VKM F-3762 / F11)</name>
    <name type="common">Alkaliphilic filamentous fungus</name>
    <dbReference type="NCBI Taxonomy" id="1314773"/>
    <lineage>
        <taxon>Eukaryota</taxon>
        <taxon>Fungi</taxon>
        <taxon>Dikarya</taxon>
        <taxon>Ascomycota</taxon>
        <taxon>Pezizomycotina</taxon>
        <taxon>Sordariomycetes</taxon>
        <taxon>Hypocreomycetidae</taxon>
        <taxon>Glomerellales</taxon>
        <taxon>Plectosphaerellaceae</taxon>
        <taxon>Sodiomyces</taxon>
    </lineage>
</organism>
<dbReference type="Gene3D" id="2.30.110.10">
    <property type="entry name" value="Electron Transport, Fmn-binding Protein, Chain A"/>
    <property type="match status" value="1"/>
</dbReference>
<evidence type="ECO:0000313" key="5">
    <source>
        <dbReference type="Proteomes" id="UP000272025"/>
    </source>
</evidence>
<dbReference type="GeneID" id="39578050"/>
<protein>
    <recommendedName>
        <fullName evidence="3">Flavin reductase like domain-containing protein</fullName>
    </recommendedName>
</protein>
<dbReference type="EMBL" id="ML119061">
    <property type="protein sequence ID" value="ROT35555.1"/>
    <property type="molecule type" value="Genomic_DNA"/>
</dbReference>
<dbReference type="InterPro" id="IPR012349">
    <property type="entry name" value="Split_barrel_FMN-bd"/>
</dbReference>
<dbReference type="GO" id="GO:0010181">
    <property type="term" value="F:FMN binding"/>
    <property type="evidence" value="ECO:0007669"/>
    <property type="project" value="InterPro"/>
</dbReference>
<sequence length="329" mass="36291">MWLRESLSARCMATGEVVRTVKVDPSIWSDKYGSEVRCDEQLSSAAYGSRVHEHHVIQNRVAISATPCIHAFIGQATSRRGDGRRHLSTSTHRFSSDWHSTPPERPSVHPTSSHDSTTREPISEKFRSLMRLVTHSVVVCTSTEPAGPGTEGNPRGMTMSSFTSLSLQPTPLVTFNIATPSRTLSAVQKSRHFNVHILEDGVEGAKVADWFTRGNAEGQHVFQGLVAGAGSRIIGDEEGSPGCEAEMGANEAPILRGEGILYIIRCKVIDDAPLHGLIPVKDHVIVVGEVMEILEGRDRREWREDDFGLLYADRKYRQLGNVMSKQERG</sequence>
<dbReference type="STRING" id="1314773.A0A3N2PM03"/>
<dbReference type="AlphaFoldDB" id="A0A3N2PM03"/>
<reference evidence="4 5" key="1">
    <citation type="journal article" date="2018" name="Mol. Ecol.">
        <title>The obligate alkalophilic soda-lake fungus Sodiomyces alkalinus has shifted to a protein diet.</title>
        <authorList>
            <person name="Grum-Grzhimaylo A.A."/>
            <person name="Falkoski D.L."/>
            <person name="van den Heuvel J."/>
            <person name="Valero-Jimenez C.A."/>
            <person name="Min B."/>
            <person name="Choi I.G."/>
            <person name="Lipzen A."/>
            <person name="Daum C.G."/>
            <person name="Aanen D.K."/>
            <person name="Tsang A."/>
            <person name="Henrissat B."/>
            <person name="Bilanenko E.N."/>
            <person name="de Vries R.P."/>
            <person name="van Kan J.A.L."/>
            <person name="Grigoriev I.V."/>
            <person name="Debets A.J.M."/>
        </authorList>
    </citation>
    <scope>NUCLEOTIDE SEQUENCE [LARGE SCALE GENOMIC DNA]</scope>
    <source>
        <strain evidence="4 5">F11</strain>
    </source>
</reference>
<feature type="compositionally biased region" description="Polar residues" evidence="2">
    <location>
        <begin position="88"/>
        <end position="99"/>
    </location>
</feature>
<dbReference type="PANTHER" id="PTHR30466">
    <property type="entry name" value="FLAVIN REDUCTASE"/>
    <property type="match status" value="1"/>
</dbReference>
<feature type="region of interest" description="Disordered" evidence="2">
    <location>
        <begin position="79"/>
        <end position="121"/>
    </location>
</feature>
<dbReference type="PANTHER" id="PTHR30466:SF1">
    <property type="entry name" value="FMN REDUCTASE (NADH) RUTF"/>
    <property type="match status" value="1"/>
</dbReference>
<dbReference type="GO" id="GO:0042602">
    <property type="term" value="F:riboflavin reductase (NADPH) activity"/>
    <property type="evidence" value="ECO:0007669"/>
    <property type="project" value="TreeGrafter"/>
</dbReference>
<dbReference type="SMART" id="SM00903">
    <property type="entry name" value="Flavin_Reduct"/>
    <property type="match status" value="1"/>
</dbReference>
<keyword evidence="5" id="KW-1185">Reference proteome</keyword>
<evidence type="ECO:0000313" key="4">
    <source>
        <dbReference type="EMBL" id="ROT35555.1"/>
    </source>
</evidence>
<evidence type="ECO:0000256" key="1">
    <source>
        <dbReference type="ARBA" id="ARBA00023002"/>
    </source>
</evidence>
<dbReference type="RefSeq" id="XP_028463361.1">
    <property type="nucleotide sequence ID" value="XM_028609572.1"/>
</dbReference>
<dbReference type="InterPro" id="IPR002563">
    <property type="entry name" value="Flavin_Rdtase-like_dom"/>
</dbReference>
<keyword evidence="1" id="KW-0560">Oxidoreductase</keyword>
<dbReference type="InterPro" id="IPR050268">
    <property type="entry name" value="NADH-dep_flavin_reductase"/>
</dbReference>
<proteinExistence type="predicted"/>